<dbReference type="Gene3D" id="3.40.50.2300">
    <property type="match status" value="1"/>
</dbReference>
<dbReference type="AlphaFoldDB" id="A0A1M7LZ08"/>
<dbReference type="EMBL" id="FRCR01000016">
    <property type="protein sequence ID" value="SHM83580.1"/>
    <property type="molecule type" value="Genomic_DNA"/>
</dbReference>
<protein>
    <submittedName>
        <fullName evidence="3">PTS system IIB component, Gat family (TC 4.A.5)</fullName>
    </submittedName>
</protein>
<dbReference type="GO" id="GO:0008982">
    <property type="term" value="F:protein-N(PI)-phosphohistidine-sugar phosphotransferase activity"/>
    <property type="evidence" value="ECO:0007669"/>
    <property type="project" value="InterPro"/>
</dbReference>
<dbReference type="CDD" id="cd05566">
    <property type="entry name" value="PTS_IIB_galactitol"/>
    <property type="match status" value="1"/>
</dbReference>
<dbReference type="InterPro" id="IPR013011">
    <property type="entry name" value="PTS_EIIB_2"/>
</dbReference>
<dbReference type="InterPro" id="IPR003501">
    <property type="entry name" value="PTS_EIIB_2/3"/>
</dbReference>
<evidence type="ECO:0000256" key="1">
    <source>
        <dbReference type="ARBA" id="ARBA00022679"/>
    </source>
</evidence>
<evidence type="ECO:0000313" key="4">
    <source>
        <dbReference type="Proteomes" id="UP000184375"/>
    </source>
</evidence>
<dbReference type="STRING" id="447595.SAMN05660826_02099"/>
<name>A0A1M7LZ08_9FIRM</name>
<reference evidence="4" key="1">
    <citation type="submission" date="2016-11" db="EMBL/GenBank/DDBJ databases">
        <authorList>
            <person name="Varghese N."/>
            <person name="Submissions S."/>
        </authorList>
    </citation>
    <scope>NUCLEOTIDE SEQUENCE [LARGE SCALE GENOMIC DNA]</scope>
    <source>
        <strain evidence="4">DSM 18802</strain>
    </source>
</reference>
<dbReference type="SUPFAM" id="SSF52794">
    <property type="entry name" value="PTS system IIB component-like"/>
    <property type="match status" value="1"/>
</dbReference>
<keyword evidence="1" id="KW-0808">Transferase</keyword>
<dbReference type="RefSeq" id="WP_073258224.1">
    <property type="nucleotide sequence ID" value="NZ_FRCR01000016.1"/>
</dbReference>
<dbReference type="OrthoDB" id="6505030at2"/>
<feature type="domain" description="PTS EIIB type-2" evidence="2">
    <location>
        <begin position="4"/>
        <end position="95"/>
    </location>
</feature>
<dbReference type="Proteomes" id="UP000184375">
    <property type="component" value="Unassembled WGS sequence"/>
</dbReference>
<gene>
    <name evidence="3" type="ORF">SAMN05660826_02099</name>
</gene>
<accession>A0A1M7LZ08</accession>
<dbReference type="Pfam" id="PF02302">
    <property type="entry name" value="PTS_IIB"/>
    <property type="match status" value="1"/>
</dbReference>
<organism evidence="3 4">
    <name type="scientific">Caldanaerovirga acetigignens</name>
    <dbReference type="NCBI Taxonomy" id="447595"/>
    <lineage>
        <taxon>Bacteria</taxon>
        <taxon>Bacillati</taxon>
        <taxon>Bacillota</taxon>
        <taxon>Clostridia</taxon>
        <taxon>Thermosediminibacterales</taxon>
        <taxon>Thermosediminibacteraceae</taxon>
        <taxon>Caldanaerovirga</taxon>
    </lineage>
</organism>
<dbReference type="PROSITE" id="PS51099">
    <property type="entry name" value="PTS_EIIB_TYPE_2"/>
    <property type="match status" value="1"/>
</dbReference>
<evidence type="ECO:0000313" key="3">
    <source>
        <dbReference type="EMBL" id="SHM83580.1"/>
    </source>
</evidence>
<proteinExistence type="predicted"/>
<sequence length="95" mass="10133">MTVKKVIVACGTGIATSTVVADKIAEACKKEGINVNIIQCKVTELRSYSDGADLIVSTTILKDNFNVPIINGLPFITGIGEDNVIKDIVNILKNK</sequence>
<evidence type="ECO:0000259" key="2">
    <source>
        <dbReference type="PROSITE" id="PS51099"/>
    </source>
</evidence>
<dbReference type="GO" id="GO:0009401">
    <property type="term" value="P:phosphoenolpyruvate-dependent sugar phosphotransferase system"/>
    <property type="evidence" value="ECO:0007669"/>
    <property type="project" value="InterPro"/>
</dbReference>
<dbReference type="InterPro" id="IPR036095">
    <property type="entry name" value="PTS_EIIB-like_sf"/>
</dbReference>
<keyword evidence="4" id="KW-1185">Reference proteome</keyword>